<protein>
    <submittedName>
        <fullName evidence="8">Aromatic acid exporter family protein</fullName>
    </submittedName>
</protein>
<evidence type="ECO:0000256" key="3">
    <source>
        <dbReference type="ARBA" id="ARBA00022989"/>
    </source>
</evidence>
<gene>
    <name evidence="8" type="ORF">ACFOZ4_05745</name>
</gene>
<name>A0ABV8LGP7_9ACTN</name>
<evidence type="ECO:0000259" key="7">
    <source>
        <dbReference type="Pfam" id="PF13515"/>
    </source>
</evidence>
<feature type="domain" description="Integral membrane bound transporter" evidence="7">
    <location>
        <begin position="32"/>
        <end position="155"/>
    </location>
</feature>
<dbReference type="Pfam" id="PF13515">
    <property type="entry name" value="FUSC_2"/>
    <property type="match status" value="1"/>
</dbReference>
<feature type="transmembrane region" description="Helical" evidence="6">
    <location>
        <begin position="47"/>
        <end position="65"/>
    </location>
</feature>
<feature type="transmembrane region" description="Helical" evidence="6">
    <location>
        <begin position="100"/>
        <end position="130"/>
    </location>
</feature>
<feature type="compositionally biased region" description="Basic and acidic residues" evidence="5">
    <location>
        <begin position="348"/>
        <end position="358"/>
    </location>
</feature>
<keyword evidence="4 6" id="KW-0472">Membrane</keyword>
<evidence type="ECO:0000256" key="5">
    <source>
        <dbReference type="SAM" id="MobiDB-lite"/>
    </source>
</evidence>
<evidence type="ECO:0000256" key="2">
    <source>
        <dbReference type="ARBA" id="ARBA00022692"/>
    </source>
</evidence>
<dbReference type="Proteomes" id="UP001595816">
    <property type="component" value="Unassembled WGS sequence"/>
</dbReference>
<dbReference type="InterPro" id="IPR049453">
    <property type="entry name" value="Memb_transporter_dom"/>
</dbReference>
<dbReference type="RefSeq" id="WP_253758517.1">
    <property type="nucleotide sequence ID" value="NZ_JAMZDZ010000001.1"/>
</dbReference>
<evidence type="ECO:0000256" key="6">
    <source>
        <dbReference type="SAM" id="Phobius"/>
    </source>
</evidence>
<sequence>MEVAFKATLQRRIQRTRGSLGIAVQAAVAAGIAWFIAHNLMHHPQPYFAPISAVATLAVSVGQRMRRAVEIVLGNAFGILLGEALILVIGRGAWQISLVVVLAILVAIFAGGGPSLVMQSAAGAVLVVAVIPANDEYLFSRFIDAIVGGGVGLAVMALVLPQNPLTVVSRAAGPLLDDLADGVRLTAEALEHRDRSKAEEALTDLGEAEKHLAAFEEALTAASEIATLSPIRWGKRGALAQYVDGQDHIARCLRNSRVLIRRSVSVIRDEEPVPTALVSSLRSLADTIRWVHREYAEELPPDASREAAIRSVRNASDAYLSGLGFSGSVIVAQVRSMATDLLRAGGMDSREAERDVRRAVGKASSKPPPPAPKHFTQLT</sequence>
<evidence type="ECO:0000313" key="8">
    <source>
        <dbReference type="EMBL" id="MFC4130106.1"/>
    </source>
</evidence>
<keyword evidence="9" id="KW-1185">Reference proteome</keyword>
<evidence type="ECO:0000256" key="4">
    <source>
        <dbReference type="ARBA" id="ARBA00023136"/>
    </source>
</evidence>
<feature type="transmembrane region" description="Helical" evidence="6">
    <location>
        <begin position="72"/>
        <end position="94"/>
    </location>
</feature>
<comment type="caution">
    <text evidence="8">The sequence shown here is derived from an EMBL/GenBank/DDBJ whole genome shotgun (WGS) entry which is preliminary data.</text>
</comment>
<keyword evidence="2 6" id="KW-0812">Transmembrane</keyword>
<accession>A0ABV8LGP7</accession>
<evidence type="ECO:0000313" key="9">
    <source>
        <dbReference type="Proteomes" id="UP001595816"/>
    </source>
</evidence>
<feature type="transmembrane region" description="Helical" evidence="6">
    <location>
        <begin position="142"/>
        <end position="160"/>
    </location>
</feature>
<organism evidence="8 9">
    <name type="scientific">Hamadaea flava</name>
    <dbReference type="NCBI Taxonomy" id="1742688"/>
    <lineage>
        <taxon>Bacteria</taxon>
        <taxon>Bacillati</taxon>
        <taxon>Actinomycetota</taxon>
        <taxon>Actinomycetes</taxon>
        <taxon>Micromonosporales</taxon>
        <taxon>Micromonosporaceae</taxon>
        <taxon>Hamadaea</taxon>
    </lineage>
</organism>
<comment type="subcellular location">
    <subcellularLocation>
        <location evidence="1">Membrane</location>
        <topology evidence="1">Multi-pass membrane protein</topology>
    </subcellularLocation>
</comment>
<reference evidence="9" key="1">
    <citation type="journal article" date="2019" name="Int. J. Syst. Evol. Microbiol.">
        <title>The Global Catalogue of Microorganisms (GCM) 10K type strain sequencing project: providing services to taxonomists for standard genome sequencing and annotation.</title>
        <authorList>
            <consortium name="The Broad Institute Genomics Platform"/>
            <consortium name="The Broad Institute Genome Sequencing Center for Infectious Disease"/>
            <person name="Wu L."/>
            <person name="Ma J."/>
        </authorList>
    </citation>
    <scope>NUCLEOTIDE SEQUENCE [LARGE SCALE GENOMIC DNA]</scope>
    <source>
        <strain evidence="9">CGMCC 4.7289</strain>
    </source>
</reference>
<keyword evidence="3 6" id="KW-1133">Transmembrane helix</keyword>
<evidence type="ECO:0000256" key="1">
    <source>
        <dbReference type="ARBA" id="ARBA00004141"/>
    </source>
</evidence>
<feature type="transmembrane region" description="Helical" evidence="6">
    <location>
        <begin position="20"/>
        <end position="41"/>
    </location>
</feature>
<dbReference type="EMBL" id="JBHSAY010000005">
    <property type="protein sequence ID" value="MFC4130106.1"/>
    <property type="molecule type" value="Genomic_DNA"/>
</dbReference>
<feature type="region of interest" description="Disordered" evidence="5">
    <location>
        <begin position="345"/>
        <end position="379"/>
    </location>
</feature>
<proteinExistence type="predicted"/>